<name>A0A076LDI8_9GAMM</name>
<dbReference type="KEGG" id="ete:ETEE_0069"/>
<keyword evidence="1" id="KW-0812">Transmembrane</keyword>
<dbReference type="Proteomes" id="UP000028681">
    <property type="component" value="Chromosome"/>
</dbReference>
<evidence type="ECO:0000313" key="2">
    <source>
        <dbReference type="EMBL" id="AIJ06555.1"/>
    </source>
</evidence>
<gene>
    <name evidence="2" type="ORF">ETEE_0069</name>
</gene>
<dbReference type="EMBL" id="CP006664">
    <property type="protein sequence ID" value="AIJ06555.1"/>
    <property type="molecule type" value="Genomic_DNA"/>
</dbReference>
<keyword evidence="1" id="KW-1133">Transmembrane helix</keyword>
<keyword evidence="1" id="KW-0472">Membrane</keyword>
<organism evidence="2 3">
    <name type="scientific">Edwardsiella anguillarum ET080813</name>
    <dbReference type="NCBI Taxonomy" id="667120"/>
    <lineage>
        <taxon>Bacteria</taxon>
        <taxon>Pseudomonadati</taxon>
        <taxon>Pseudomonadota</taxon>
        <taxon>Gammaproteobacteria</taxon>
        <taxon>Enterobacterales</taxon>
        <taxon>Hafniaceae</taxon>
        <taxon>Edwardsiella</taxon>
    </lineage>
</organism>
<proteinExistence type="predicted"/>
<evidence type="ECO:0000313" key="3">
    <source>
        <dbReference type="Proteomes" id="UP000028681"/>
    </source>
</evidence>
<evidence type="ECO:0000256" key="1">
    <source>
        <dbReference type="SAM" id="Phobius"/>
    </source>
</evidence>
<dbReference type="AlphaFoldDB" id="A0A076LDI8"/>
<dbReference type="HOGENOM" id="CLU_2805641_0_0_6"/>
<sequence>MYDFICGNIAARPFFGGLVLYLAGNYAGYLAIWLSGYLAIWLTQRLLRSLGQGHPIRFFPRSLSAVN</sequence>
<accession>A0A076LDI8</accession>
<reference evidence="2 3" key="1">
    <citation type="journal article" date="2012" name="PLoS ONE">
        <title>Edwardsiella comparative phylogenomics reveal the new intra/inter-species taxonomic relationships, virulence evolution and niche adaptation mechanisms.</title>
        <authorList>
            <person name="Yang M."/>
            <person name="Lv Y."/>
            <person name="Xiao J."/>
            <person name="Wu H."/>
            <person name="Zheng H."/>
            <person name="Liu Q."/>
            <person name="Zhang Y."/>
            <person name="Wang Q."/>
        </authorList>
    </citation>
    <scope>NUCLEOTIDE SEQUENCE [LARGE SCALE GENOMIC DNA]</scope>
    <source>
        <strain evidence="3">080813</strain>
    </source>
</reference>
<protein>
    <submittedName>
        <fullName evidence="2">Uncharacterized protein</fullName>
    </submittedName>
</protein>
<feature type="transmembrane region" description="Helical" evidence="1">
    <location>
        <begin position="18"/>
        <end position="42"/>
    </location>
</feature>